<dbReference type="GO" id="GO:0003677">
    <property type="term" value="F:DNA binding"/>
    <property type="evidence" value="ECO:0007669"/>
    <property type="project" value="UniProtKB-KW"/>
</dbReference>
<dbReference type="PROSITE" id="PS51464">
    <property type="entry name" value="SIS"/>
    <property type="match status" value="1"/>
</dbReference>
<dbReference type="AlphaFoldDB" id="A0A1T4KGU1"/>
<dbReference type="CDD" id="cd05013">
    <property type="entry name" value="SIS_RpiR"/>
    <property type="match status" value="1"/>
</dbReference>
<keyword evidence="7" id="KW-1185">Reference proteome</keyword>
<proteinExistence type="predicted"/>
<name>A0A1T4KGU1_9FIRM</name>
<evidence type="ECO:0000313" key="7">
    <source>
        <dbReference type="Proteomes" id="UP000196365"/>
    </source>
</evidence>
<dbReference type="InterPro" id="IPR046348">
    <property type="entry name" value="SIS_dom_sf"/>
</dbReference>
<dbReference type="PANTHER" id="PTHR30514">
    <property type="entry name" value="GLUCOKINASE"/>
    <property type="match status" value="1"/>
</dbReference>
<dbReference type="PROSITE" id="PS51071">
    <property type="entry name" value="HTH_RPIR"/>
    <property type="match status" value="1"/>
</dbReference>
<dbReference type="InterPro" id="IPR009057">
    <property type="entry name" value="Homeodomain-like_sf"/>
</dbReference>
<dbReference type="InterPro" id="IPR036388">
    <property type="entry name" value="WH-like_DNA-bd_sf"/>
</dbReference>
<dbReference type="InterPro" id="IPR001347">
    <property type="entry name" value="SIS_dom"/>
</dbReference>
<feature type="domain" description="HTH rpiR-type" evidence="4">
    <location>
        <begin position="1"/>
        <end position="77"/>
    </location>
</feature>
<feature type="domain" description="SIS" evidence="5">
    <location>
        <begin position="107"/>
        <end position="249"/>
    </location>
</feature>
<dbReference type="InterPro" id="IPR035472">
    <property type="entry name" value="RpiR-like_SIS"/>
</dbReference>
<dbReference type="SUPFAM" id="SSF46689">
    <property type="entry name" value="Homeodomain-like"/>
    <property type="match status" value="1"/>
</dbReference>
<evidence type="ECO:0000256" key="2">
    <source>
        <dbReference type="ARBA" id="ARBA00023125"/>
    </source>
</evidence>
<evidence type="ECO:0000259" key="5">
    <source>
        <dbReference type="PROSITE" id="PS51464"/>
    </source>
</evidence>
<dbReference type="PANTHER" id="PTHR30514:SF1">
    <property type="entry name" value="HTH-TYPE TRANSCRIPTIONAL REGULATOR HEXR-RELATED"/>
    <property type="match status" value="1"/>
</dbReference>
<dbReference type="Gene3D" id="3.40.50.10490">
    <property type="entry name" value="Glucose-6-phosphate isomerase like protein, domain 1"/>
    <property type="match status" value="1"/>
</dbReference>
<gene>
    <name evidence="6" type="ORF">SAMN02745973_00516</name>
</gene>
<reference evidence="6 7" key="1">
    <citation type="submission" date="2017-02" db="EMBL/GenBank/DDBJ databases">
        <authorList>
            <person name="Peterson S.W."/>
        </authorList>
    </citation>
    <scope>NUCLEOTIDE SEQUENCE [LARGE SCALE GENOMIC DNA]</scope>
    <source>
        <strain evidence="6 7">DSM 15102</strain>
    </source>
</reference>
<evidence type="ECO:0000256" key="1">
    <source>
        <dbReference type="ARBA" id="ARBA00023015"/>
    </source>
</evidence>
<dbReference type="SUPFAM" id="SSF53697">
    <property type="entry name" value="SIS domain"/>
    <property type="match status" value="1"/>
</dbReference>
<evidence type="ECO:0000313" key="6">
    <source>
        <dbReference type="EMBL" id="SJZ41649.1"/>
    </source>
</evidence>
<dbReference type="RefSeq" id="WP_087677964.1">
    <property type="nucleotide sequence ID" value="NZ_FUWV01000002.1"/>
</dbReference>
<dbReference type="EMBL" id="FUWV01000002">
    <property type="protein sequence ID" value="SJZ41649.1"/>
    <property type="molecule type" value="Genomic_DNA"/>
</dbReference>
<dbReference type="GO" id="GO:0097367">
    <property type="term" value="F:carbohydrate derivative binding"/>
    <property type="evidence" value="ECO:0007669"/>
    <property type="project" value="InterPro"/>
</dbReference>
<keyword evidence="3" id="KW-0804">Transcription</keyword>
<dbReference type="GO" id="GO:1901135">
    <property type="term" value="P:carbohydrate derivative metabolic process"/>
    <property type="evidence" value="ECO:0007669"/>
    <property type="project" value="InterPro"/>
</dbReference>
<sequence length="258" mass="29996">MKIEELINKHYQELNETDLHILKYILNCKDTCYKLGINDLAEECNVSRSSILRLAQKLGFSGFSEFRVFLKWQDQKEFLPNENEVDVLEKDILETLKYIKEKDFSEICKLLYQSDRIFAYGTGMAQTNCAMDLKRMFLPMKKYIYVIPAQKELDIVLSDITTNDVMIIISLSGDTPYIFPSVQFLITKGVPIISITNLKNNRLARMTPYNIYANSSKTEILNDIIIETFASFFVISEALFKHYVEYVKKIGQKDLKDI</sequence>
<dbReference type="InterPro" id="IPR000281">
    <property type="entry name" value="HTH_RpiR"/>
</dbReference>
<keyword evidence="1" id="KW-0805">Transcription regulation</keyword>
<dbReference type="Proteomes" id="UP000196365">
    <property type="component" value="Unassembled WGS sequence"/>
</dbReference>
<dbReference type="InterPro" id="IPR047640">
    <property type="entry name" value="RpiR-like"/>
</dbReference>
<protein>
    <submittedName>
        <fullName evidence="6">Transcriptional regulator, RpiR family</fullName>
    </submittedName>
</protein>
<evidence type="ECO:0000259" key="4">
    <source>
        <dbReference type="PROSITE" id="PS51071"/>
    </source>
</evidence>
<dbReference type="GO" id="GO:0003700">
    <property type="term" value="F:DNA-binding transcription factor activity"/>
    <property type="evidence" value="ECO:0007669"/>
    <property type="project" value="InterPro"/>
</dbReference>
<organism evidence="6 7">
    <name type="scientific">Garciella nitratireducens DSM 15102</name>
    <dbReference type="NCBI Taxonomy" id="1121911"/>
    <lineage>
        <taxon>Bacteria</taxon>
        <taxon>Bacillati</taxon>
        <taxon>Bacillota</taxon>
        <taxon>Clostridia</taxon>
        <taxon>Eubacteriales</taxon>
        <taxon>Eubacteriaceae</taxon>
        <taxon>Garciella</taxon>
    </lineage>
</organism>
<dbReference type="Pfam" id="PF01380">
    <property type="entry name" value="SIS"/>
    <property type="match status" value="1"/>
</dbReference>
<keyword evidence="2" id="KW-0238">DNA-binding</keyword>
<evidence type="ECO:0000256" key="3">
    <source>
        <dbReference type="ARBA" id="ARBA00023163"/>
    </source>
</evidence>
<dbReference type="Pfam" id="PF01418">
    <property type="entry name" value="HTH_6"/>
    <property type="match status" value="1"/>
</dbReference>
<dbReference type="Gene3D" id="1.10.10.10">
    <property type="entry name" value="Winged helix-like DNA-binding domain superfamily/Winged helix DNA-binding domain"/>
    <property type="match status" value="1"/>
</dbReference>
<accession>A0A1T4KGU1</accession>
<dbReference type="OrthoDB" id="3684496at2"/>